<organism evidence="2 3">
    <name type="scientific">Diaporthe vaccinii</name>
    <dbReference type="NCBI Taxonomy" id="105482"/>
    <lineage>
        <taxon>Eukaryota</taxon>
        <taxon>Fungi</taxon>
        <taxon>Dikarya</taxon>
        <taxon>Ascomycota</taxon>
        <taxon>Pezizomycotina</taxon>
        <taxon>Sordariomycetes</taxon>
        <taxon>Sordariomycetidae</taxon>
        <taxon>Diaporthales</taxon>
        <taxon>Diaporthaceae</taxon>
        <taxon>Diaporthe</taxon>
        <taxon>Diaporthe eres species complex</taxon>
    </lineage>
</organism>
<dbReference type="Proteomes" id="UP001600888">
    <property type="component" value="Unassembled WGS sequence"/>
</dbReference>
<sequence length="317" mass="35655">MDSWWLPSSPGAPSKTIPKPSPEPSKPTQIMAQVELEDRVELKGIALRTRLDDDAWLSDPANNIRMDHDELFDILTRAERLAKRCLWRWLRINHPGKCKRMELHYLSDMDLGRQTMESLSGCSYEMYQYRHTQSYEIHRSIEDLIRLRNRVHHFNGAGFTMEIVDEYLHDVQNLAVKLYDEESARGARGLRDTVRQIARGVAGEIEALGLLAALPFPGQYPWQHHHVELFTAIRARPMFGEYDGAQNFQDYSSSIIAAALDWTEAGCPQSPEPDVEASLASVQSLENGAGIGFGPTGLERQGALTHQSGLGAPYAAD</sequence>
<feature type="region of interest" description="Disordered" evidence="1">
    <location>
        <begin position="1"/>
        <end position="27"/>
    </location>
</feature>
<feature type="region of interest" description="Disordered" evidence="1">
    <location>
        <begin position="291"/>
        <end position="317"/>
    </location>
</feature>
<name>A0ABR4F9S1_9PEZI</name>
<keyword evidence="3" id="KW-1185">Reference proteome</keyword>
<protein>
    <submittedName>
        <fullName evidence="2">Uncharacterized protein</fullName>
    </submittedName>
</protein>
<proteinExistence type="predicted"/>
<evidence type="ECO:0000313" key="3">
    <source>
        <dbReference type="Proteomes" id="UP001600888"/>
    </source>
</evidence>
<evidence type="ECO:0000313" key="2">
    <source>
        <dbReference type="EMBL" id="KAL2291436.1"/>
    </source>
</evidence>
<gene>
    <name evidence="2" type="ORF">FJTKL_12837</name>
</gene>
<reference evidence="2 3" key="1">
    <citation type="submission" date="2024-03" db="EMBL/GenBank/DDBJ databases">
        <title>A high-quality draft genome sequence of Diaporthe vaccinii, a causative agent of upright dieback and viscid rot disease in cranberry plants.</title>
        <authorList>
            <person name="Sarrasin M."/>
            <person name="Lang B.F."/>
            <person name="Burger G."/>
        </authorList>
    </citation>
    <scope>NUCLEOTIDE SEQUENCE [LARGE SCALE GENOMIC DNA]</scope>
    <source>
        <strain evidence="2 3">IS7</strain>
    </source>
</reference>
<comment type="caution">
    <text evidence="2">The sequence shown here is derived from an EMBL/GenBank/DDBJ whole genome shotgun (WGS) entry which is preliminary data.</text>
</comment>
<evidence type="ECO:0000256" key="1">
    <source>
        <dbReference type="SAM" id="MobiDB-lite"/>
    </source>
</evidence>
<dbReference type="EMBL" id="JBAWTH010000006">
    <property type="protein sequence ID" value="KAL2291436.1"/>
    <property type="molecule type" value="Genomic_DNA"/>
</dbReference>
<accession>A0ABR4F9S1</accession>